<dbReference type="SUPFAM" id="SSF46955">
    <property type="entry name" value="Putative DNA-binding domain"/>
    <property type="match status" value="1"/>
</dbReference>
<dbReference type="SMART" id="SM00422">
    <property type="entry name" value="HTH_MERR"/>
    <property type="match status" value="1"/>
</dbReference>
<proteinExistence type="predicted"/>
<dbReference type="GO" id="GO:0003700">
    <property type="term" value="F:DNA-binding transcription factor activity"/>
    <property type="evidence" value="ECO:0007669"/>
    <property type="project" value="InterPro"/>
</dbReference>
<dbReference type="InterPro" id="IPR000551">
    <property type="entry name" value="MerR-type_HTH_dom"/>
</dbReference>
<reference evidence="4 5" key="1">
    <citation type="submission" date="2018-10" db="EMBL/GenBank/DDBJ databases">
        <title>Phylogenomics of Brevibacillus.</title>
        <authorList>
            <person name="Dunlap C."/>
        </authorList>
    </citation>
    <scope>NUCLEOTIDE SEQUENCE [LARGE SCALE GENOMIC DNA]</scope>
    <source>
        <strain evidence="4 5">JCM 15716</strain>
    </source>
</reference>
<dbReference type="PANTHER" id="PTHR30204">
    <property type="entry name" value="REDOX-CYCLING DRUG-SENSING TRANSCRIPTIONAL ACTIVATOR SOXR"/>
    <property type="match status" value="1"/>
</dbReference>
<dbReference type="OrthoDB" id="1770985at2"/>
<dbReference type="EMBL" id="RHHQ01000012">
    <property type="protein sequence ID" value="RNB87225.1"/>
    <property type="molecule type" value="Genomic_DNA"/>
</dbReference>
<feature type="domain" description="HTH merR-type" evidence="3">
    <location>
        <begin position="1"/>
        <end position="67"/>
    </location>
</feature>
<keyword evidence="2" id="KW-0175">Coiled coil</keyword>
<organism evidence="4 5">
    <name type="scientific">Brevibacillus fluminis</name>
    <dbReference type="NCBI Taxonomy" id="511487"/>
    <lineage>
        <taxon>Bacteria</taxon>
        <taxon>Bacillati</taxon>
        <taxon>Bacillota</taxon>
        <taxon>Bacilli</taxon>
        <taxon>Bacillales</taxon>
        <taxon>Paenibacillaceae</taxon>
        <taxon>Brevibacillus</taxon>
    </lineage>
</organism>
<dbReference type="AlphaFoldDB" id="A0A3M8DIM7"/>
<comment type="caution">
    <text evidence="4">The sequence shown here is derived from an EMBL/GenBank/DDBJ whole genome shotgun (WGS) entry which is preliminary data.</text>
</comment>
<evidence type="ECO:0000256" key="1">
    <source>
        <dbReference type="ARBA" id="ARBA00023125"/>
    </source>
</evidence>
<keyword evidence="1" id="KW-0238">DNA-binding</keyword>
<evidence type="ECO:0000313" key="5">
    <source>
        <dbReference type="Proteomes" id="UP000271031"/>
    </source>
</evidence>
<dbReference type="PANTHER" id="PTHR30204:SF96">
    <property type="entry name" value="CHROMOSOME-ANCHORING PROTEIN RACA"/>
    <property type="match status" value="1"/>
</dbReference>
<evidence type="ECO:0000259" key="3">
    <source>
        <dbReference type="PROSITE" id="PS50937"/>
    </source>
</evidence>
<evidence type="ECO:0000313" key="4">
    <source>
        <dbReference type="EMBL" id="RNB87225.1"/>
    </source>
</evidence>
<dbReference type="Pfam" id="PF13411">
    <property type="entry name" value="MerR_1"/>
    <property type="match status" value="1"/>
</dbReference>
<evidence type="ECO:0000256" key="2">
    <source>
        <dbReference type="SAM" id="Coils"/>
    </source>
</evidence>
<keyword evidence="5" id="KW-1185">Reference proteome</keyword>
<accession>A0A3M8DIM7</accession>
<name>A0A3M8DIM7_9BACL</name>
<protein>
    <submittedName>
        <fullName evidence="4">MerR family transcriptional regulator</fullName>
    </submittedName>
</protein>
<feature type="coiled-coil region" evidence="2">
    <location>
        <begin position="83"/>
        <end position="110"/>
    </location>
</feature>
<dbReference type="InterPro" id="IPR047057">
    <property type="entry name" value="MerR_fam"/>
</dbReference>
<gene>
    <name evidence="4" type="ORF">EDM56_16240</name>
</gene>
<sequence>MRIGAFAKQFSVTIETIRYYMELGLLIPVKQDAQYRFHDGCVDDMNWILELKQLRFSMQDIQKIMSFKRISQFADNDDLEYFVGLLQEQKQLLQEESSQLNRSIALLEEKIRTTRKLAPPTLQTGVPLSFIPMLACPSCNQPLAVENASLFGQHLLEARLHCRCGYFAEIKEGILLTSSVAASPMQDYFIYDQDIFPELSPGWISLMEKGSQWIYTSLQQNMGPRQIMLQTNVEVYVFPPKYLAQLPSDTLYVFTANSLMMLKKLKGKLEHLNPKLQVLYIVNNDLRLPLQNGCISLVIDTLSFNDFSLYANSWPLAHLLPYLQEDARIFGTYMYYQHQSRSLQNLHALYPDSHPQNIEPDYIANQLLANGFSACMREELGSLTEPGRYLDYHLNQDRLYLASYQAERIAIPSPDTIRK</sequence>
<dbReference type="GO" id="GO:0003677">
    <property type="term" value="F:DNA binding"/>
    <property type="evidence" value="ECO:0007669"/>
    <property type="project" value="UniProtKB-KW"/>
</dbReference>
<dbReference type="InterPro" id="IPR009061">
    <property type="entry name" value="DNA-bd_dom_put_sf"/>
</dbReference>
<dbReference type="PROSITE" id="PS50937">
    <property type="entry name" value="HTH_MERR_2"/>
    <property type="match status" value="1"/>
</dbReference>
<dbReference type="RefSeq" id="WP_122918924.1">
    <property type="nucleotide sequence ID" value="NZ_RHHQ01000012.1"/>
</dbReference>
<dbReference type="Proteomes" id="UP000271031">
    <property type="component" value="Unassembled WGS sequence"/>
</dbReference>
<dbReference type="Gene3D" id="1.10.1660.10">
    <property type="match status" value="1"/>
</dbReference>